<dbReference type="RefSeq" id="WP_382037946.1">
    <property type="nucleotide sequence ID" value="NZ_JBHSKJ010000003.1"/>
</dbReference>
<protein>
    <submittedName>
        <fullName evidence="1">Uncharacterized protein</fullName>
    </submittedName>
</protein>
<evidence type="ECO:0000313" key="1">
    <source>
        <dbReference type="EMBL" id="MFC5144245.1"/>
    </source>
</evidence>
<name>A0ABV9ZUU9_9ACTN</name>
<dbReference type="EMBL" id="JBHSKJ010000003">
    <property type="protein sequence ID" value="MFC5144245.1"/>
    <property type="molecule type" value="Genomic_DNA"/>
</dbReference>
<gene>
    <name evidence="1" type="ORF">ACFPP6_06035</name>
</gene>
<keyword evidence="2" id="KW-1185">Reference proteome</keyword>
<reference evidence="2" key="1">
    <citation type="journal article" date="2019" name="Int. J. Syst. Evol. Microbiol.">
        <title>The Global Catalogue of Microorganisms (GCM) 10K type strain sequencing project: providing services to taxonomists for standard genome sequencing and annotation.</title>
        <authorList>
            <consortium name="The Broad Institute Genomics Platform"/>
            <consortium name="The Broad Institute Genome Sequencing Center for Infectious Disease"/>
            <person name="Wu L."/>
            <person name="Ma J."/>
        </authorList>
    </citation>
    <scope>NUCLEOTIDE SEQUENCE [LARGE SCALE GENOMIC DNA]</scope>
    <source>
        <strain evidence="2">CGMCC 4.1641</strain>
    </source>
</reference>
<sequence length="66" mass="7250">MNATTGSSTPDGLEPYAQPLIWSFGEQPVIRVHVAFHPRLHVESRELLIGDITTVVDDVLRAALPD</sequence>
<comment type="caution">
    <text evidence="1">The sequence shown here is derived from an EMBL/GenBank/DDBJ whole genome shotgun (WGS) entry which is preliminary data.</text>
</comment>
<organism evidence="1 2">
    <name type="scientific">Streptomyces aureoversilis</name>
    <dbReference type="NCBI Taxonomy" id="67277"/>
    <lineage>
        <taxon>Bacteria</taxon>
        <taxon>Bacillati</taxon>
        <taxon>Actinomycetota</taxon>
        <taxon>Actinomycetes</taxon>
        <taxon>Kitasatosporales</taxon>
        <taxon>Streptomycetaceae</taxon>
        <taxon>Streptomyces</taxon>
    </lineage>
</organism>
<dbReference type="Proteomes" id="UP001596222">
    <property type="component" value="Unassembled WGS sequence"/>
</dbReference>
<accession>A0ABV9ZUU9</accession>
<proteinExistence type="predicted"/>
<evidence type="ECO:0000313" key="2">
    <source>
        <dbReference type="Proteomes" id="UP001596222"/>
    </source>
</evidence>